<dbReference type="Proteomes" id="UP000197666">
    <property type="component" value="Unassembled WGS sequence"/>
</dbReference>
<dbReference type="VEuPathDB" id="FungiDB:ATCC64974_74790"/>
<accession>A0A505HQS7</accession>
<feature type="binding site" evidence="6">
    <location>
        <position position="214"/>
    </location>
    <ligand>
        <name>Mn(2+)</name>
        <dbReference type="ChEBI" id="CHEBI:29035"/>
        <label>1</label>
    </ligand>
</feature>
<dbReference type="EMBL" id="NKJJ02000013">
    <property type="protein sequence ID" value="TPR01069.1"/>
    <property type="molecule type" value="Genomic_DNA"/>
</dbReference>
<dbReference type="GO" id="GO:0046872">
    <property type="term" value="F:metal ion binding"/>
    <property type="evidence" value="ECO:0007669"/>
    <property type="project" value="UniProtKB-KW"/>
</dbReference>
<dbReference type="PANTHER" id="PTHR11358">
    <property type="entry name" value="ARGINASE/AGMATINASE"/>
    <property type="match status" value="1"/>
</dbReference>
<dbReference type="PRINTS" id="PR00116">
    <property type="entry name" value="ARGINASE"/>
</dbReference>
<dbReference type="AlphaFoldDB" id="A0A505HQS7"/>
<feature type="binding site" evidence="6">
    <location>
        <position position="212"/>
    </location>
    <ligand>
        <name>Mn(2+)</name>
        <dbReference type="ChEBI" id="CHEBI:29035"/>
        <label>1</label>
    </ligand>
</feature>
<dbReference type="PROSITE" id="PS01053">
    <property type="entry name" value="ARGINASE_1"/>
    <property type="match status" value="1"/>
</dbReference>
<keyword evidence="2 8" id="KW-0378">Hydrolase</keyword>
<dbReference type="VEuPathDB" id="FungiDB:An03g05070"/>
<dbReference type="PIRSF" id="PIRSF036979">
    <property type="entry name" value="Arginase"/>
    <property type="match status" value="1"/>
</dbReference>
<keyword evidence="4" id="KW-0620">Polyamine biosynthesis</keyword>
<dbReference type="VEuPathDB" id="FungiDB:M747DRAFT_174092"/>
<evidence type="ECO:0000256" key="2">
    <source>
        <dbReference type="ARBA" id="ARBA00022801"/>
    </source>
</evidence>
<keyword evidence="5 6" id="KW-0464">Manganese</keyword>
<evidence type="ECO:0000256" key="8">
    <source>
        <dbReference type="RuleBase" id="RU003684"/>
    </source>
</evidence>
<proteinExistence type="inferred from homology"/>
<comment type="cofactor">
    <cofactor evidence="6">
        <name>Mn(2+)</name>
        <dbReference type="ChEBI" id="CHEBI:29035"/>
    </cofactor>
    <text evidence="6">Binds 2 manganese ions per subunit.</text>
</comment>
<dbReference type="InterPro" id="IPR006035">
    <property type="entry name" value="Ureohydrolase"/>
</dbReference>
<comment type="caution">
    <text evidence="10">The sequence shown here is derived from an EMBL/GenBank/DDBJ whole genome shotgun (WGS) entry which is preliminary data.</text>
</comment>
<keyword evidence="9" id="KW-0732">Signal</keyword>
<feature type="binding site" evidence="6">
    <location>
        <position position="312"/>
    </location>
    <ligand>
        <name>Mn(2+)</name>
        <dbReference type="ChEBI" id="CHEBI:29035"/>
        <label>1</label>
    </ligand>
</feature>
<dbReference type="SUPFAM" id="SSF52768">
    <property type="entry name" value="Arginase/deacetylase"/>
    <property type="match status" value="1"/>
</dbReference>
<dbReference type="PANTHER" id="PTHR11358:SF28">
    <property type="entry name" value="HYPOTHETICAL ARGINASE FAMILY PROTEIN (EUROFUNG)"/>
    <property type="match status" value="1"/>
</dbReference>
<evidence type="ECO:0000256" key="9">
    <source>
        <dbReference type="SAM" id="SignalP"/>
    </source>
</evidence>
<feature type="signal peptide" evidence="9">
    <location>
        <begin position="1"/>
        <end position="17"/>
    </location>
</feature>
<feature type="binding site" evidence="6">
    <location>
        <position position="310"/>
    </location>
    <ligand>
        <name>Mn(2+)</name>
        <dbReference type="ChEBI" id="CHEBI:29035"/>
        <label>1</label>
    </ligand>
</feature>
<reference evidence="11" key="1">
    <citation type="submission" date="2018-10" db="EMBL/GenBank/DDBJ databases">
        <title>FDA dAtabase for Regulatory Grade micrObial Sequences (FDA-ARGOS): Supporting development and validation of Infectious Disease Dx tests.</title>
        <authorList>
            <person name="Kerrigan L."/>
            <person name="Tallon L."/>
            <person name="Sadzewicz L."/>
            <person name="Sengamalay N."/>
            <person name="Ott S."/>
            <person name="Godinez A."/>
            <person name="Nagaraj S."/>
            <person name="Vavikolanu K."/>
            <person name="Nadendla S."/>
            <person name="George J."/>
            <person name="Sichtig H."/>
        </authorList>
    </citation>
    <scope>NUCLEOTIDE SEQUENCE [LARGE SCALE GENOMIC DNA]</scope>
    <source>
        <strain evidence="11">FDAARGOS_311</strain>
    </source>
</reference>
<dbReference type="GO" id="GO:0008783">
    <property type="term" value="F:agmatinase activity"/>
    <property type="evidence" value="ECO:0007669"/>
    <property type="project" value="TreeGrafter"/>
</dbReference>
<organism evidence="10 11">
    <name type="scientific">Aspergillus niger</name>
    <dbReference type="NCBI Taxonomy" id="5061"/>
    <lineage>
        <taxon>Eukaryota</taxon>
        <taxon>Fungi</taxon>
        <taxon>Dikarya</taxon>
        <taxon>Ascomycota</taxon>
        <taxon>Pezizomycotina</taxon>
        <taxon>Eurotiomycetes</taxon>
        <taxon>Eurotiomycetidae</taxon>
        <taxon>Eurotiales</taxon>
        <taxon>Aspergillaceae</taxon>
        <taxon>Aspergillus</taxon>
        <taxon>Aspergillus subgen. Circumdati</taxon>
    </lineage>
</organism>
<feature type="binding site" evidence="6">
    <location>
        <position position="216"/>
    </location>
    <ligand>
        <name>Mn(2+)</name>
        <dbReference type="ChEBI" id="CHEBI:29035"/>
        <label>1</label>
    </ligand>
</feature>
<feature type="binding site" evidence="6">
    <location>
        <position position="189"/>
    </location>
    <ligand>
        <name>Mn(2+)</name>
        <dbReference type="ChEBI" id="CHEBI:29035"/>
        <label>1</label>
    </ligand>
</feature>
<comment type="similarity">
    <text evidence="7 8">Belongs to the arginase family.</text>
</comment>
<dbReference type="PROSITE" id="PS51409">
    <property type="entry name" value="ARGINASE_2"/>
    <property type="match status" value="1"/>
</dbReference>
<evidence type="ECO:0000313" key="10">
    <source>
        <dbReference type="EMBL" id="TPR01069.1"/>
    </source>
</evidence>
<evidence type="ECO:0000256" key="4">
    <source>
        <dbReference type="ARBA" id="ARBA00023115"/>
    </source>
</evidence>
<dbReference type="InterPro" id="IPR020855">
    <property type="entry name" value="Ureohydrolase_Mn_BS"/>
</dbReference>
<keyword evidence="1 6" id="KW-0479">Metal-binding</keyword>
<keyword evidence="3" id="KW-0745">Spermidine biosynthesis</keyword>
<evidence type="ECO:0000256" key="6">
    <source>
        <dbReference type="PIRSR" id="PIRSR036979-1"/>
    </source>
</evidence>
<dbReference type="VEuPathDB" id="FungiDB:ASPNIDRAFT2_213559"/>
<dbReference type="CDD" id="cd11592">
    <property type="entry name" value="Agmatinase_PAH"/>
    <property type="match status" value="1"/>
</dbReference>
<dbReference type="FunFam" id="3.40.800.10:FF:000001">
    <property type="entry name" value="Agmatinase"/>
    <property type="match status" value="1"/>
</dbReference>
<dbReference type="Pfam" id="PF00491">
    <property type="entry name" value="Arginase"/>
    <property type="match status" value="1"/>
</dbReference>
<dbReference type="GO" id="GO:0008295">
    <property type="term" value="P:spermidine biosynthetic process"/>
    <property type="evidence" value="ECO:0007669"/>
    <property type="project" value="UniProtKB-KW"/>
</dbReference>
<sequence>MYRLIAAAILLILPAYARDIVFPPVAAIHNNPSSHQYPLAHEDTIDIVTGSQFSGLTTFANLPYLNCFVDDESTLNNYDIAFLGAPFDTGVTARPGARFGPKGIRLGSRRLGGWSIYTGENAFASWAKLVDCGDAPLTWLDNTVALKQLDMAHKACKLLPQRIQVVSSRRANTTHFSQIPRIITLGGDHTTTLSALRSTYEKWGPVSVIHFDSHIDTWDPKVLGGGVSHYAGVNHGTFLHLAHEEGLIRNTSIHVGIRAPVVRPKGDIRNDLRCGFEIITARDLDRLGVSGLVEQIKSRVGDSRVYISVDIDVLDPAYAPATGTAEPGGFTTRELLTILDALRGMPVIGADVVEVAPIYDTAGETTTLAAAEVAHSLLALMVAQPVRSDE</sequence>
<evidence type="ECO:0000313" key="11">
    <source>
        <dbReference type="Proteomes" id="UP000197666"/>
    </source>
</evidence>
<dbReference type="InterPro" id="IPR023696">
    <property type="entry name" value="Ureohydrolase_dom_sf"/>
</dbReference>
<dbReference type="GO" id="GO:0033389">
    <property type="term" value="P:putrescine biosynthetic process from arginine, via agmatine"/>
    <property type="evidence" value="ECO:0007669"/>
    <property type="project" value="TreeGrafter"/>
</dbReference>
<protein>
    <submittedName>
        <fullName evidence="10">Fungal specific transcription factor domain family protein</fullName>
    </submittedName>
</protein>
<evidence type="ECO:0000256" key="5">
    <source>
        <dbReference type="ARBA" id="ARBA00023211"/>
    </source>
</evidence>
<evidence type="ECO:0000256" key="1">
    <source>
        <dbReference type="ARBA" id="ARBA00022723"/>
    </source>
</evidence>
<evidence type="ECO:0000256" key="7">
    <source>
        <dbReference type="PROSITE-ProRule" id="PRU00742"/>
    </source>
</evidence>
<dbReference type="Gene3D" id="3.40.800.10">
    <property type="entry name" value="Ureohydrolase domain"/>
    <property type="match status" value="1"/>
</dbReference>
<feature type="chain" id="PRO_5021308400" evidence="9">
    <location>
        <begin position="18"/>
        <end position="390"/>
    </location>
</feature>
<evidence type="ECO:0000256" key="3">
    <source>
        <dbReference type="ARBA" id="ARBA00023066"/>
    </source>
</evidence>
<gene>
    <name evidence="10" type="ORF">CAN33_0037455</name>
</gene>
<name>A0A505HQS7_ASPNG</name>